<reference evidence="5" key="1">
    <citation type="submission" date="2016-10" db="EMBL/GenBank/DDBJ databases">
        <authorList>
            <person name="Varghese N."/>
            <person name="Submissions S."/>
        </authorList>
    </citation>
    <scope>NUCLEOTIDE SEQUENCE [LARGE SCALE GENOMIC DNA]</scope>
    <source>
        <strain evidence="5">DSM 44498</strain>
    </source>
</reference>
<keyword evidence="4" id="KW-0862">Zinc</keyword>
<evidence type="ECO:0000313" key="4">
    <source>
        <dbReference type="EMBL" id="SEC98514.1"/>
    </source>
</evidence>
<proteinExistence type="predicted"/>
<keyword evidence="1" id="KW-0805">Transcription regulation</keyword>
<feature type="domain" description="Putative zinc-finger" evidence="3">
    <location>
        <begin position="10"/>
        <end position="44"/>
    </location>
</feature>
<accession>A0A1H4X181</accession>
<evidence type="ECO:0000313" key="5">
    <source>
        <dbReference type="Proteomes" id="UP000183561"/>
    </source>
</evidence>
<dbReference type="AlphaFoldDB" id="A0A1H4X181"/>
<dbReference type="EMBL" id="FNSV01000005">
    <property type="protein sequence ID" value="SEC98514.1"/>
    <property type="molecule type" value="Genomic_DNA"/>
</dbReference>
<dbReference type="InterPro" id="IPR041916">
    <property type="entry name" value="Anti_sigma_zinc_sf"/>
</dbReference>
<name>A0A1H4X181_9NOCA</name>
<sequence length="81" mass="9307">MKESKRTMDCQELVELVTVYLEDAFAAQTKARFETHVGECGGCAHYVDQMKQTVHTLGELSIEELDPALRDRILTDFRRQC</sequence>
<dbReference type="Proteomes" id="UP000183561">
    <property type="component" value="Unassembled WGS sequence"/>
</dbReference>
<keyword evidence="4" id="KW-0479">Metal-binding</keyword>
<dbReference type="InterPro" id="IPR027383">
    <property type="entry name" value="Znf_put"/>
</dbReference>
<organism evidence="4 5">
    <name type="scientific">Rhodococcus koreensis</name>
    <dbReference type="NCBI Taxonomy" id="99653"/>
    <lineage>
        <taxon>Bacteria</taxon>
        <taxon>Bacillati</taxon>
        <taxon>Actinomycetota</taxon>
        <taxon>Actinomycetes</taxon>
        <taxon>Mycobacteriales</taxon>
        <taxon>Nocardiaceae</taxon>
        <taxon>Rhodococcus</taxon>
    </lineage>
</organism>
<keyword evidence="5" id="KW-1185">Reference proteome</keyword>
<keyword evidence="4" id="KW-0863">Zinc-finger</keyword>
<keyword evidence="2" id="KW-0804">Transcription</keyword>
<dbReference type="GO" id="GO:0008270">
    <property type="term" value="F:zinc ion binding"/>
    <property type="evidence" value="ECO:0007669"/>
    <property type="project" value="UniProtKB-KW"/>
</dbReference>
<dbReference type="Gene3D" id="1.10.10.1320">
    <property type="entry name" value="Anti-sigma factor, zinc-finger domain"/>
    <property type="match status" value="1"/>
</dbReference>
<protein>
    <submittedName>
        <fullName evidence="4">Putative zinc-finger</fullName>
    </submittedName>
</protein>
<dbReference type="Pfam" id="PF13490">
    <property type="entry name" value="zf-HC2"/>
    <property type="match status" value="1"/>
</dbReference>
<gene>
    <name evidence="4" type="ORF">SAMN04490239_6271</name>
</gene>
<evidence type="ECO:0000256" key="1">
    <source>
        <dbReference type="ARBA" id="ARBA00023015"/>
    </source>
</evidence>
<evidence type="ECO:0000256" key="2">
    <source>
        <dbReference type="ARBA" id="ARBA00023163"/>
    </source>
</evidence>
<evidence type="ECO:0000259" key="3">
    <source>
        <dbReference type="Pfam" id="PF13490"/>
    </source>
</evidence>